<dbReference type="Pfam" id="PF00107">
    <property type="entry name" value="ADH_zinc_N"/>
    <property type="match status" value="1"/>
</dbReference>
<keyword evidence="2" id="KW-0560">Oxidoreductase</keyword>
<dbReference type="STRING" id="1173020.Cha6605_5598"/>
<dbReference type="Proteomes" id="UP000010366">
    <property type="component" value="Chromosome"/>
</dbReference>
<dbReference type="SMART" id="SM00829">
    <property type="entry name" value="PKS_ER"/>
    <property type="match status" value="1"/>
</dbReference>
<dbReference type="GO" id="GO:0016651">
    <property type="term" value="F:oxidoreductase activity, acting on NAD(P)H"/>
    <property type="evidence" value="ECO:0007669"/>
    <property type="project" value="TreeGrafter"/>
</dbReference>
<dbReference type="CDD" id="cd08270">
    <property type="entry name" value="MDR4"/>
    <property type="match status" value="1"/>
</dbReference>
<gene>
    <name evidence="4" type="ORF">Cha6605_5598</name>
</gene>
<dbReference type="eggNOG" id="COG0604">
    <property type="taxonomic scope" value="Bacteria"/>
</dbReference>
<proteinExistence type="predicted"/>
<evidence type="ECO:0000256" key="2">
    <source>
        <dbReference type="ARBA" id="ARBA00023002"/>
    </source>
</evidence>
<dbReference type="SUPFAM" id="SSF50129">
    <property type="entry name" value="GroES-like"/>
    <property type="match status" value="1"/>
</dbReference>
<protein>
    <submittedName>
        <fullName evidence="4">Zn-dependent oxidoreductase, NADPH:quinone reductase</fullName>
    </submittedName>
</protein>
<evidence type="ECO:0000256" key="1">
    <source>
        <dbReference type="ARBA" id="ARBA00022857"/>
    </source>
</evidence>
<dbReference type="Pfam" id="PF08240">
    <property type="entry name" value="ADH_N"/>
    <property type="match status" value="1"/>
</dbReference>
<evidence type="ECO:0000259" key="3">
    <source>
        <dbReference type="SMART" id="SM00829"/>
    </source>
</evidence>
<dbReference type="Gene3D" id="3.40.50.720">
    <property type="entry name" value="NAD(P)-binding Rossmann-like Domain"/>
    <property type="match status" value="1"/>
</dbReference>
<dbReference type="PATRIC" id="fig|1173020.3.peg.6433"/>
<dbReference type="HOGENOM" id="CLU_026673_3_3_3"/>
<feature type="domain" description="Enoyl reductase (ER)" evidence="3">
    <location>
        <begin position="15"/>
        <end position="311"/>
    </location>
</feature>
<sequence length="315" mass="32698">MDAPNLIRAVVVDPSVPERLVIKSVELAAPLPNEAIVRVAAISLNRGEVRRSQTAAAGWRPGWDFAGTIDTPAADGSGFPAGTRIVGFMAQGAWAERVVVPTHAIAALPDTVSFQAAATLPVAGLTALLALERGGLLLTRSVLITGASGGVGYFACQLAARSGAIVTAQVRRSEQVDFVTMAGAHQVIVGNDFSAYAPYSLALDSVGGDILPRVLESLAPDGTCVMFGATAGTEITFNASKFYGGGGLSLYGFILFHELKKQTAAAGLARLVGLVATGELIPHIDLEAPWTEIATVAQQLTDRQFLGKAVLHVRG</sequence>
<dbReference type="InterPro" id="IPR013154">
    <property type="entry name" value="ADH-like_N"/>
</dbReference>
<dbReference type="PANTHER" id="PTHR48106">
    <property type="entry name" value="QUINONE OXIDOREDUCTASE PIG3-RELATED"/>
    <property type="match status" value="1"/>
</dbReference>
<dbReference type="KEGG" id="cmp:Cha6605_5598"/>
<dbReference type="EMBL" id="CP003600">
    <property type="protein sequence ID" value="AFY96473.1"/>
    <property type="molecule type" value="Genomic_DNA"/>
</dbReference>
<accession>K9UP72</accession>
<reference evidence="4 5" key="1">
    <citation type="submission" date="2012-05" db="EMBL/GenBank/DDBJ databases">
        <title>Finished chromosome of genome of Chamaesiphon sp. PCC 6605.</title>
        <authorList>
            <consortium name="US DOE Joint Genome Institute"/>
            <person name="Gugger M."/>
            <person name="Coursin T."/>
            <person name="Rippka R."/>
            <person name="Tandeau De Marsac N."/>
            <person name="Huntemann M."/>
            <person name="Wei C.-L."/>
            <person name="Han J."/>
            <person name="Detter J.C."/>
            <person name="Han C."/>
            <person name="Tapia R."/>
            <person name="Chen A."/>
            <person name="Kyrpides N."/>
            <person name="Mavromatis K."/>
            <person name="Markowitz V."/>
            <person name="Szeto E."/>
            <person name="Ivanova N."/>
            <person name="Pagani I."/>
            <person name="Pati A."/>
            <person name="Goodwin L."/>
            <person name="Nordberg H.P."/>
            <person name="Cantor M.N."/>
            <person name="Hua S.X."/>
            <person name="Woyke T."/>
            <person name="Kerfeld C.A."/>
        </authorList>
    </citation>
    <scope>NUCLEOTIDE SEQUENCE [LARGE SCALE GENOMIC DNA]</scope>
    <source>
        <strain evidence="5">ATCC 27169 / PCC 6605</strain>
    </source>
</reference>
<dbReference type="InterPro" id="IPR011032">
    <property type="entry name" value="GroES-like_sf"/>
</dbReference>
<organism evidence="4 5">
    <name type="scientific">Chamaesiphon minutus (strain ATCC 27169 / PCC 6605)</name>
    <dbReference type="NCBI Taxonomy" id="1173020"/>
    <lineage>
        <taxon>Bacteria</taxon>
        <taxon>Bacillati</taxon>
        <taxon>Cyanobacteriota</taxon>
        <taxon>Cyanophyceae</taxon>
        <taxon>Gomontiellales</taxon>
        <taxon>Chamaesiphonaceae</taxon>
        <taxon>Chamaesiphon</taxon>
    </lineage>
</organism>
<keyword evidence="1" id="KW-0521">NADP</keyword>
<dbReference type="AlphaFoldDB" id="K9UP72"/>
<dbReference type="InterPro" id="IPR020843">
    <property type="entry name" value="ER"/>
</dbReference>
<dbReference type="RefSeq" id="WP_015162555.1">
    <property type="nucleotide sequence ID" value="NC_019697.1"/>
</dbReference>
<dbReference type="SUPFAM" id="SSF51735">
    <property type="entry name" value="NAD(P)-binding Rossmann-fold domains"/>
    <property type="match status" value="1"/>
</dbReference>
<evidence type="ECO:0000313" key="5">
    <source>
        <dbReference type="Proteomes" id="UP000010366"/>
    </source>
</evidence>
<dbReference type="InterPro" id="IPR013149">
    <property type="entry name" value="ADH-like_C"/>
</dbReference>
<dbReference type="InterPro" id="IPR036291">
    <property type="entry name" value="NAD(P)-bd_dom_sf"/>
</dbReference>
<dbReference type="PANTHER" id="PTHR48106:SF18">
    <property type="entry name" value="QUINONE OXIDOREDUCTASE PIG3"/>
    <property type="match status" value="1"/>
</dbReference>
<dbReference type="Gene3D" id="3.90.180.10">
    <property type="entry name" value="Medium-chain alcohol dehydrogenases, catalytic domain"/>
    <property type="match status" value="1"/>
</dbReference>
<evidence type="ECO:0000313" key="4">
    <source>
        <dbReference type="EMBL" id="AFY96473.1"/>
    </source>
</evidence>
<dbReference type="GO" id="GO:0070402">
    <property type="term" value="F:NADPH binding"/>
    <property type="evidence" value="ECO:0007669"/>
    <property type="project" value="TreeGrafter"/>
</dbReference>
<name>K9UP72_CHAP6</name>
<keyword evidence="5" id="KW-1185">Reference proteome</keyword>
<dbReference type="OrthoDB" id="9792162at2"/>